<comment type="caution">
    <text evidence="1">The sequence shown here is derived from an EMBL/GenBank/DDBJ whole genome shotgun (WGS) entry which is preliminary data.</text>
</comment>
<organism evidence="1 2">
    <name type="scientific">Elaphomyces granulatus</name>
    <dbReference type="NCBI Taxonomy" id="519963"/>
    <lineage>
        <taxon>Eukaryota</taxon>
        <taxon>Fungi</taxon>
        <taxon>Dikarya</taxon>
        <taxon>Ascomycota</taxon>
        <taxon>Pezizomycotina</taxon>
        <taxon>Eurotiomycetes</taxon>
        <taxon>Eurotiomycetidae</taxon>
        <taxon>Eurotiales</taxon>
        <taxon>Elaphomycetaceae</taxon>
        <taxon>Elaphomyces</taxon>
    </lineage>
</organism>
<evidence type="ECO:0000313" key="2">
    <source>
        <dbReference type="Proteomes" id="UP000243515"/>
    </source>
</evidence>
<proteinExistence type="predicted"/>
<protein>
    <recommendedName>
        <fullName evidence="3">Nuclear distribution protein RO10</fullName>
    </recommendedName>
</protein>
<dbReference type="InterPro" id="IPR009991">
    <property type="entry name" value="DCTN3"/>
</dbReference>
<dbReference type="Proteomes" id="UP000243515">
    <property type="component" value="Unassembled WGS sequence"/>
</dbReference>
<evidence type="ECO:0000313" key="1">
    <source>
        <dbReference type="EMBL" id="OXV11042.1"/>
    </source>
</evidence>
<dbReference type="EMBL" id="NPHW01002640">
    <property type="protein sequence ID" value="OXV11042.1"/>
    <property type="molecule type" value="Genomic_DNA"/>
</dbReference>
<name>A0A232M3W7_9EURO</name>
<dbReference type="Pfam" id="PF07426">
    <property type="entry name" value="Dynactin_p22"/>
    <property type="match status" value="1"/>
</dbReference>
<evidence type="ECO:0008006" key="3">
    <source>
        <dbReference type="Google" id="ProtNLM"/>
    </source>
</evidence>
<sequence>MVVENEKIAGETIELLEARLRRLEYFLTGDTHWTGQPTAAPKPETFDDTVARRLMRLNSALESLGRNVPAVQDVLQLYSRFPDLFRTVPAQTIPASLTTQNLASIVLSYASAFPETSSRLTSLNDLPIPEPTLSASLIELQPRLGKLIQIQERQAKEVSDLRTRSAWLLQRWYEVGLVGSGECWAEWEARLEDVDREIKREEVVCLRKANEI</sequence>
<keyword evidence="2" id="KW-1185">Reference proteome</keyword>
<reference evidence="1 2" key="1">
    <citation type="journal article" date="2015" name="Environ. Microbiol.">
        <title>Metagenome sequence of Elaphomyces granulatus from sporocarp tissue reveals Ascomycota ectomycorrhizal fingerprints of genome expansion and a Proteobacteria-rich microbiome.</title>
        <authorList>
            <person name="Quandt C.A."/>
            <person name="Kohler A."/>
            <person name="Hesse C.N."/>
            <person name="Sharpton T.J."/>
            <person name="Martin F."/>
            <person name="Spatafora J.W."/>
        </authorList>
    </citation>
    <scope>NUCLEOTIDE SEQUENCE [LARGE SCALE GENOMIC DNA]</scope>
    <source>
        <strain evidence="1 2">OSC145934</strain>
    </source>
</reference>
<dbReference type="AlphaFoldDB" id="A0A232M3W7"/>
<dbReference type="GO" id="GO:0005869">
    <property type="term" value="C:dynactin complex"/>
    <property type="evidence" value="ECO:0007669"/>
    <property type="project" value="InterPro"/>
</dbReference>
<dbReference type="OrthoDB" id="5403729at2759"/>
<dbReference type="GO" id="GO:0061640">
    <property type="term" value="P:cytoskeleton-dependent cytokinesis"/>
    <property type="evidence" value="ECO:0007669"/>
    <property type="project" value="InterPro"/>
</dbReference>
<accession>A0A232M3W7</accession>
<gene>
    <name evidence="1" type="ORF">Egran_01203</name>
</gene>